<evidence type="ECO:0000256" key="9">
    <source>
        <dbReference type="ARBA" id="ARBA00023002"/>
    </source>
</evidence>
<evidence type="ECO:0000256" key="6">
    <source>
        <dbReference type="ARBA" id="ARBA00022857"/>
    </source>
</evidence>
<keyword evidence="9" id="KW-0560">Oxidoreductase</keyword>
<dbReference type="EMBL" id="KZ506511">
    <property type="protein sequence ID" value="PKU39355.1"/>
    <property type="molecule type" value="Genomic_DNA"/>
</dbReference>
<sequence>MFRRVFEEYMRVISQRYPDIRIEGENYLPQPIYRHIASFLSVFKLVLIGLIIVGKDPFAFFGMQAPSIWQWGQENKVYACMMVFFLSNMIENQCMSTGAFEITLNDVPVWSKLESGHLPSMQQLVQILDNEMKLNVHMDSVTRLLMVGFFCAGANFPGHLFQPSLPGKMVNVLYAVLHSLLSCLIPPANLLVIVAVYQLMRKQPGTSYVYILNLATADLLVGVMCITEALDDILDGDFDRSRSFCLLRIAMSMTPCIGSILTLLLISLDRYLAVTLPLSYPTLLKKTPMVLSLVVLWMLSLFFGHLPLIFPSLQRGNYTGYCGLLYAARSEYLYTICFGIFAPSLLVLVCLHVRVGSIAYVQHRRLQHGCAPVGPLRARLRHFKALRTVLIVLVGFSLFWGPYLVGGTVQAACSSCNLAGPLKDALFLLGETNSLINPLIYALHSKDIRSHLAKLLRCRMKGQVKPLALNIRTIGSWGRGRPEAPGS</sequence>
<dbReference type="SUPFAM" id="SSF81321">
    <property type="entry name" value="Family A G protein-coupled receptor-like"/>
    <property type="match status" value="1"/>
</dbReference>
<dbReference type="GO" id="GO:0004930">
    <property type="term" value="F:G protein-coupled receptor activity"/>
    <property type="evidence" value="ECO:0007669"/>
    <property type="project" value="UniProtKB-KW"/>
</dbReference>
<dbReference type="GO" id="GO:0004791">
    <property type="term" value="F:thioredoxin-disulfide reductase (NADPH) activity"/>
    <property type="evidence" value="ECO:0007669"/>
    <property type="project" value="UniProtKB-EC"/>
</dbReference>
<dbReference type="Gene3D" id="1.20.1070.10">
    <property type="entry name" value="Rhodopsin 7-helix transmembrane proteins"/>
    <property type="match status" value="1"/>
</dbReference>
<dbReference type="InterPro" id="IPR000276">
    <property type="entry name" value="GPCR_Rhodpsn"/>
</dbReference>
<keyword evidence="7 14" id="KW-0712">Selenocysteine</keyword>
<dbReference type="FunFam" id="3.40.30.10:FF:000085">
    <property type="entry name" value="Selenoprotein T"/>
    <property type="match status" value="1"/>
</dbReference>
<dbReference type="Pfam" id="PF10262">
    <property type="entry name" value="Rdx"/>
    <property type="match status" value="1"/>
</dbReference>
<dbReference type="InterPro" id="IPR036249">
    <property type="entry name" value="Thioredoxin-like_sf"/>
</dbReference>
<protein>
    <recommendedName>
        <fullName evidence="14">Selenoprotein T</fullName>
    </recommendedName>
</protein>
<gene>
    <name evidence="17" type="ORF">llap_10341</name>
</gene>
<evidence type="ECO:0000256" key="3">
    <source>
        <dbReference type="ARBA" id="ARBA00022692"/>
    </source>
</evidence>
<evidence type="ECO:0000256" key="15">
    <source>
        <dbReference type="SAM" id="Phobius"/>
    </source>
</evidence>
<comment type="similarity">
    <text evidence="13">Belongs to the G-protein coupled receptor 1 family.</text>
</comment>
<feature type="transmembrane region" description="Helical" evidence="15">
    <location>
        <begin position="172"/>
        <end position="197"/>
    </location>
</feature>
<keyword evidence="11 14" id="KW-0676">Redox-active center</keyword>
<dbReference type="OrthoDB" id="10011551at2759"/>
<keyword evidence="3 13" id="KW-0812">Transmembrane</keyword>
<reference evidence="18" key="1">
    <citation type="submission" date="2017-11" db="EMBL/GenBank/DDBJ databases">
        <authorList>
            <person name="Lima N.C."/>
            <person name="Parody-Merino A.M."/>
            <person name="Battley P.F."/>
            <person name="Fidler A.E."/>
            <person name="Prosdocimi F."/>
        </authorList>
    </citation>
    <scope>NUCLEOTIDE SEQUENCE [LARGE SCALE GENOMIC DNA]</scope>
</reference>
<name>A0A2I0U003_LIMLA</name>
<dbReference type="PROSITE" id="PS00237">
    <property type="entry name" value="G_PROTEIN_RECEP_F1_1"/>
    <property type="match status" value="1"/>
</dbReference>
<keyword evidence="18" id="KW-1185">Reference proteome</keyword>
<dbReference type="PANTHER" id="PTHR13544:SF0">
    <property type="entry name" value="THIOREDOXIN REDUCTASE-LIKE SELENOPROTEIN T"/>
    <property type="match status" value="1"/>
</dbReference>
<dbReference type="InterPro" id="IPR017452">
    <property type="entry name" value="GPCR_Rhodpsn_7TM"/>
</dbReference>
<evidence type="ECO:0000259" key="16">
    <source>
        <dbReference type="PROSITE" id="PS50262"/>
    </source>
</evidence>
<dbReference type="PANTHER" id="PTHR13544">
    <property type="entry name" value="SELENOPROTEIN T"/>
    <property type="match status" value="1"/>
</dbReference>
<feature type="domain" description="G-protein coupled receptors family 1 profile" evidence="16">
    <location>
        <begin position="188"/>
        <end position="441"/>
    </location>
</feature>
<dbReference type="GO" id="GO:0005789">
    <property type="term" value="C:endoplasmic reticulum membrane"/>
    <property type="evidence" value="ECO:0007669"/>
    <property type="project" value="UniProtKB-SubCell"/>
</dbReference>
<evidence type="ECO:0000313" key="18">
    <source>
        <dbReference type="Proteomes" id="UP000233556"/>
    </source>
</evidence>
<reference evidence="18" key="2">
    <citation type="submission" date="2017-12" db="EMBL/GenBank/DDBJ databases">
        <title>Genome sequence of the Bar-tailed Godwit (Limosa lapponica baueri).</title>
        <authorList>
            <person name="Lima N.C.B."/>
            <person name="Parody-Merino A.M."/>
            <person name="Battley P.F."/>
            <person name="Fidler A.E."/>
            <person name="Prosdocimi F."/>
        </authorList>
    </citation>
    <scope>NUCLEOTIDE SEQUENCE [LARGE SCALE GENOMIC DNA]</scope>
</reference>
<feature type="transmembrane region" description="Helical" evidence="15">
    <location>
        <begin position="209"/>
        <end position="229"/>
    </location>
</feature>
<dbReference type="GO" id="GO:0045454">
    <property type="term" value="P:cell redox homeostasis"/>
    <property type="evidence" value="ECO:0007669"/>
    <property type="project" value="TreeGrafter"/>
</dbReference>
<feature type="transmembrane region" description="Helical" evidence="15">
    <location>
        <begin position="141"/>
        <end position="160"/>
    </location>
</feature>
<keyword evidence="13" id="KW-0297">G-protein coupled receptor</keyword>
<organism evidence="17 18">
    <name type="scientific">Limosa lapponica baueri</name>
    <dbReference type="NCBI Taxonomy" id="1758121"/>
    <lineage>
        <taxon>Eukaryota</taxon>
        <taxon>Metazoa</taxon>
        <taxon>Chordata</taxon>
        <taxon>Craniata</taxon>
        <taxon>Vertebrata</taxon>
        <taxon>Euteleostomi</taxon>
        <taxon>Archelosauria</taxon>
        <taxon>Archosauria</taxon>
        <taxon>Dinosauria</taxon>
        <taxon>Saurischia</taxon>
        <taxon>Theropoda</taxon>
        <taxon>Coelurosauria</taxon>
        <taxon>Aves</taxon>
        <taxon>Neognathae</taxon>
        <taxon>Neoaves</taxon>
        <taxon>Charadriiformes</taxon>
        <taxon>Scolopacidae</taxon>
        <taxon>Limosa</taxon>
    </lineage>
</organism>
<evidence type="ECO:0000256" key="2">
    <source>
        <dbReference type="ARBA" id="ARBA00007551"/>
    </source>
</evidence>
<dbReference type="Proteomes" id="UP000233556">
    <property type="component" value="Unassembled WGS sequence"/>
</dbReference>
<dbReference type="AlphaFoldDB" id="A0A2I0U003"/>
<evidence type="ECO:0000256" key="1">
    <source>
        <dbReference type="ARBA" id="ARBA00004586"/>
    </source>
</evidence>
<feature type="transmembrane region" description="Helical" evidence="15">
    <location>
        <begin position="332"/>
        <end position="355"/>
    </location>
</feature>
<keyword evidence="8 15" id="KW-1133">Transmembrane helix</keyword>
<evidence type="ECO:0000256" key="10">
    <source>
        <dbReference type="ARBA" id="ARBA00023136"/>
    </source>
</evidence>
<evidence type="ECO:0000256" key="5">
    <source>
        <dbReference type="ARBA" id="ARBA00022824"/>
    </source>
</evidence>
<evidence type="ECO:0000256" key="12">
    <source>
        <dbReference type="ARBA" id="ARBA00048132"/>
    </source>
</evidence>
<evidence type="ECO:0000256" key="14">
    <source>
        <dbReference type="RuleBase" id="RU362086"/>
    </source>
</evidence>
<dbReference type="Gene3D" id="3.40.30.10">
    <property type="entry name" value="Glutaredoxin"/>
    <property type="match status" value="1"/>
</dbReference>
<keyword evidence="13" id="KW-0807">Transducer</keyword>
<keyword evidence="13 17" id="KW-0675">Receptor</keyword>
<evidence type="ECO:0000256" key="13">
    <source>
        <dbReference type="RuleBase" id="RU000688"/>
    </source>
</evidence>
<dbReference type="SUPFAM" id="SSF52833">
    <property type="entry name" value="Thioredoxin-like"/>
    <property type="match status" value="1"/>
</dbReference>
<feature type="transmembrane region" description="Helical" evidence="15">
    <location>
        <begin position="32"/>
        <end position="53"/>
    </location>
</feature>
<comment type="subcellular location">
    <subcellularLocation>
        <location evidence="1">Endoplasmic reticulum membrane</location>
    </subcellularLocation>
</comment>
<keyword evidence="10 15" id="KW-0472">Membrane</keyword>
<keyword evidence="6" id="KW-0521">NADP</keyword>
<dbReference type="Pfam" id="PF00001">
    <property type="entry name" value="7tm_1"/>
    <property type="match status" value="1"/>
</dbReference>
<evidence type="ECO:0000313" key="17">
    <source>
        <dbReference type="EMBL" id="PKU39355.1"/>
    </source>
</evidence>
<proteinExistence type="inferred from homology"/>
<evidence type="ECO:0000256" key="4">
    <source>
        <dbReference type="ARBA" id="ARBA00022729"/>
    </source>
</evidence>
<feature type="transmembrane region" description="Helical" evidence="15">
    <location>
        <begin position="289"/>
        <end position="312"/>
    </location>
</feature>
<evidence type="ECO:0000256" key="11">
    <source>
        <dbReference type="ARBA" id="ARBA00023284"/>
    </source>
</evidence>
<feature type="transmembrane region" description="Helical" evidence="15">
    <location>
        <begin position="249"/>
        <end position="268"/>
    </location>
</feature>
<comment type="catalytic activity">
    <reaction evidence="12">
        <text>[thioredoxin]-dithiol + NADP(+) = [thioredoxin]-disulfide + NADPH + H(+)</text>
        <dbReference type="Rhea" id="RHEA:20345"/>
        <dbReference type="Rhea" id="RHEA-COMP:10698"/>
        <dbReference type="Rhea" id="RHEA-COMP:10700"/>
        <dbReference type="ChEBI" id="CHEBI:15378"/>
        <dbReference type="ChEBI" id="CHEBI:29950"/>
        <dbReference type="ChEBI" id="CHEBI:50058"/>
        <dbReference type="ChEBI" id="CHEBI:57783"/>
        <dbReference type="ChEBI" id="CHEBI:58349"/>
        <dbReference type="EC" id="1.8.1.9"/>
    </reaction>
</comment>
<feature type="transmembrane region" description="Helical" evidence="15">
    <location>
        <begin position="385"/>
        <end position="405"/>
    </location>
</feature>
<dbReference type="NCBIfam" id="TIGR02174">
    <property type="entry name" value="CXXU_selWTH"/>
    <property type="match status" value="1"/>
</dbReference>
<keyword evidence="5" id="KW-0256">Endoplasmic reticulum</keyword>
<evidence type="ECO:0000256" key="7">
    <source>
        <dbReference type="ARBA" id="ARBA00022933"/>
    </source>
</evidence>
<dbReference type="InterPro" id="IPR011893">
    <property type="entry name" value="Selenoprotein_Rdx-typ"/>
</dbReference>
<dbReference type="PROSITE" id="PS50262">
    <property type="entry name" value="G_PROTEIN_RECEP_F1_2"/>
    <property type="match status" value="1"/>
</dbReference>
<comment type="similarity">
    <text evidence="2 14">Belongs to the SelWTH family. Selenoprotein T subfamily.</text>
</comment>
<dbReference type="InterPro" id="IPR019389">
    <property type="entry name" value="Selenoprotein_T"/>
</dbReference>
<evidence type="ECO:0000256" key="8">
    <source>
        <dbReference type="ARBA" id="ARBA00022989"/>
    </source>
</evidence>
<accession>A0A2I0U003</accession>
<dbReference type="PRINTS" id="PR00237">
    <property type="entry name" value="GPCRRHODOPSN"/>
</dbReference>
<keyword evidence="4" id="KW-0732">Signal</keyword>